<evidence type="ECO:0000259" key="2">
    <source>
        <dbReference type="PROSITE" id="PS51186"/>
    </source>
</evidence>
<dbReference type="PROSITE" id="PS51186">
    <property type="entry name" value="GNAT"/>
    <property type="match status" value="1"/>
</dbReference>
<dbReference type="CDD" id="cd04301">
    <property type="entry name" value="NAT_SF"/>
    <property type="match status" value="1"/>
</dbReference>
<dbReference type="Pfam" id="PF00583">
    <property type="entry name" value="Acetyltransf_1"/>
    <property type="match status" value="1"/>
</dbReference>
<dbReference type="PANTHER" id="PTHR13947:SF37">
    <property type="entry name" value="LD18367P"/>
    <property type="match status" value="1"/>
</dbReference>
<accession>A0ABZ0IW78</accession>
<evidence type="ECO:0000313" key="4">
    <source>
        <dbReference type="Proteomes" id="UP001302349"/>
    </source>
</evidence>
<gene>
    <name evidence="3" type="ORF">RT717_08285</name>
</gene>
<dbReference type="Gene3D" id="3.40.630.30">
    <property type="match status" value="1"/>
</dbReference>
<protein>
    <submittedName>
        <fullName evidence="3">GNAT family N-acetyltransferase</fullName>
    </submittedName>
</protein>
<keyword evidence="1" id="KW-0808">Transferase</keyword>
<name>A0ABZ0IW78_9BACT</name>
<evidence type="ECO:0000256" key="1">
    <source>
        <dbReference type="ARBA" id="ARBA00022679"/>
    </source>
</evidence>
<reference evidence="3 4" key="1">
    <citation type="journal article" date="2023" name="Microbiol. Resour. Announc.">
        <title>Complete Genome Sequence of Imperialibacter roseus strain P4T.</title>
        <authorList>
            <person name="Tizabi D.R."/>
            <person name="Bachvaroff T."/>
            <person name="Hill R.T."/>
        </authorList>
    </citation>
    <scope>NUCLEOTIDE SEQUENCE [LARGE SCALE GENOMIC DNA]</scope>
    <source>
        <strain evidence="3 4">P4T</strain>
    </source>
</reference>
<dbReference type="Proteomes" id="UP001302349">
    <property type="component" value="Chromosome"/>
</dbReference>
<dbReference type="InterPro" id="IPR050769">
    <property type="entry name" value="NAT_camello-type"/>
</dbReference>
<dbReference type="InterPro" id="IPR016181">
    <property type="entry name" value="Acyl_CoA_acyltransferase"/>
</dbReference>
<evidence type="ECO:0000313" key="3">
    <source>
        <dbReference type="EMBL" id="WOK08633.1"/>
    </source>
</evidence>
<dbReference type="RefSeq" id="WP_317491268.1">
    <property type="nucleotide sequence ID" value="NZ_CP136051.1"/>
</dbReference>
<dbReference type="SUPFAM" id="SSF55729">
    <property type="entry name" value="Acyl-CoA N-acyltransferases (Nat)"/>
    <property type="match status" value="1"/>
</dbReference>
<dbReference type="InterPro" id="IPR000182">
    <property type="entry name" value="GNAT_dom"/>
</dbReference>
<dbReference type="EMBL" id="CP136051">
    <property type="protein sequence ID" value="WOK08633.1"/>
    <property type="molecule type" value="Genomic_DNA"/>
</dbReference>
<feature type="domain" description="N-acetyltransferase" evidence="2">
    <location>
        <begin position="9"/>
        <end position="154"/>
    </location>
</feature>
<organism evidence="3 4">
    <name type="scientific">Imperialibacter roseus</name>
    <dbReference type="NCBI Taxonomy" id="1324217"/>
    <lineage>
        <taxon>Bacteria</taxon>
        <taxon>Pseudomonadati</taxon>
        <taxon>Bacteroidota</taxon>
        <taxon>Cytophagia</taxon>
        <taxon>Cytophagales</taxon>
        <taxon>Flammeovirgaceae</taxon>
        <taxon>Imperialibacter</taxon>
    </lineage>
</organism>
<proteinExistence type="predicted"/>
<sequence>MRQREHTDMEIRKAKLNDLQHLTVLFDGYRQWYGQEAALEAAGQFLEERLLNGESVIFIAYVEGVGAGFTQLYPLFSSVSMERLWLLNDLYVDKKFRRMGIGEGLLKAAQAFAQETRAKGLTLETQVSNLSAQRLYDSTGFKKEEDFYHYFWKA</sequence>
<keyword evidence="4" id="KW-1185">Reference proteome</keyword>
<dbReference type="PANTHER" id="PTHR13947">
    <property type="entry name" value="GNAT FAMILY N-ACETYLTRANSFERASE"/>
    <property type="match status" value="1"/>
</dbReference>